<feature type="compositionally biased region" description="Basic residues" evidence="1">
    <location>
        <begin position="115"/>
        <end position="124"/>
    </location>
</feature>
<organism evidence="2">
    <name type="scientific">uncultured Frankineae bacterium</name>
    <dbReference type="NCBI Taxonomy" id="437475"/>
    <lineage>
        <taxon>Bacteria</taxon>
        <taxon>Bacillati</taxon>
        <taxon>Actinomycetota</taxon>
        <taxon>Actinomycetes</taxon>
        <taxon>Frankiales</taxon>
        <taxon>environmental samples</taxon>
    </lineage>
</organism>
<feature type="compositionally biased region" description="Basic residues" evidence="1">
    <location>
        <begin position="192"/>
        <end position="215"/>
    </location>
</feature>
<feature type="non-terminal residue" evidence="2">
    <location>
        <position position="355"/>
    </location>
</feature>
<feature type="region of interest" description="Disordered" evidence="1">
    <location>
        <begin position="263"/>
        <end position="355"/>
    </location>
</feature>
<feature type="compositionally biased region" description="Basic and acidic residues" evidence="1">
    <location>
        <begin position="265"/>
        <end position="274"/>
    </location>
</feature>
<evidence type="ECO:0000256" key="1">
    <source>
        <dbReference type="SAM" id="MobiDB-lite"/>
    </source>
</evidence>
<feature type="region of interest" description="Disordered" evidence="1">
    <location>
        <begin position="1"/>
        <end position="230"/>
    </location>
</feature>
<feature type="compositionally biased region" description="Basic residues" evidence="1">
    <location>
        <begin position="93"/>
        <end position="103"/>
    </location>
</feature>
<feature type="compositionally biased region" description="Basic residues" evidence="1">
    <location>
        <begin position="291"/>
        <end position="319"/>
    </location>
</feature>
<feature type="compositionally biased region" description="Basic and acidic residues" evidence="1">
    <location>
        <begin position="139"/>
        <end position="152"/>
    </location>
</feature>
<accession>A0A6J4MC85</accession>
<feature type="non-terminal residue" evidence="2">
    <location>
        <position position="1"/>
    </location>
</feature>
<dbReference type="EMBL" id="CADCUE010000248">
    <property type="protein sequence ID" value="CAA9355546.1"/>
    <property type="molecule type" value="Genomic_DNA"/>
</dbReference>
<gene>
    <name evidence="2" type="ORF">AVDCRST_MAG16-2609</name>
</gene>
<name>A0A6J4MC85_9ACTN</name>
<feature type="compositionally biased region" description="Low complexity" evidence="1">
    <location>
        <begin position="277"/>
        <end position="290"/>
    </location>
</feature>
<evidence type="ECO:0000313" key="2">
    <source>
        <dbReference type="EMBL" id="CAA9355546.1"/>
    </source>
</evidence>
<feature type="compositionally biased region" description="Basic residues" evidence="1">
    <location>
        <begin position="40"/>
        <end position="60"/>
    </location>
</feature>
<dbReference type="AlphaFoldDB" id="A0A6J4MC85"/>
<feature type="compositionally biased region" description="Basic residues" evidence="1">
    <location>
        <begin position="169"/>
        <end position="178"/>
    </location>
</feature>
<feature type="compositionally biased region" description="Low complexity" evidence="1">
    <location>
        <begin position="78"/>
        <end position="92"/>
    </location>
</feature>
<feature type="compositionally biased region" description="Low complexity" evidence="1">
    <location>
        <begin position="179"/>
        <end position="189"/>
    </location>
</feature>
<proteinExistence type="predicted"/>
<feature type="compositionally biased region" description="Basic and acidic residues" evidence="1">
    <location>
        <begin position="159"/>
        <end position="168"/>
    </location>
</feature>
<reference evidence="2" key="1">
    <citation type="submission" date="2020-02" db="EMBL/GenBank/DDBJ databases">
        <authorList>
            <person name="Meier V. D."/>
        </authorList>
    </citation>
    <scope>NUCLEOTIDE SEQUENCE</scope>
    <source>
        <strain evidence="2">AVDCRST_MAG16</strain>
    </source>
</reference>
<sequence length="355" mass="39379">EPAPVADHPARGHRPQPDLGRAHVPVLRRRRDAGRLAPRAPRRPCGRRGRRRAHRGHRREPRGAHQPAGHRHLDRRAGAGVVAHGGLRAGAGRARRHPARARRTQGQQPAAVGGTRRRRSRGRRVGAGGPHGRGVPRPRATDGARPRRDRTGAGRLRRRDAPCADGRLRPRRAPRRSRLPAARVPVAAVEHPHRRVRRRPRRTHAARPRGRRGRACRVAAGPPAGPAHLRQRLGRGRLDRRRLRRAREGGGGPWRRPRRLLVGREQPRPVDHPRPRLPGAVRRAGAPRRGGPVRRGRAHHRCTPGRAGPRRGLGRRRAAGPRAAARSALAAARRGGARRRRRLAGAVRPRPPPRV</sequence>
<protein>
    <submittedName>
        <fullName evidence="2">NADH:flavin oxidoreductases, Old Yellow Enzyme family</fullName>
    </submittedName>
</protein>
<feature type="compositionally biased region" description="Low complexity" evidence="1">
    <location>
        <begin position="320"/>
        <end position="334"/>
    </location>
</feature>
<feature type="compositionally biased region" description="Low complexity" evidence="1">
    <location>
        <begin position="216"/>
        <end position="228"/>
    </location>
</feature>